<dbReference type="AlphaFoldDB" id="A0A8S1BZ40"/>
<keyword evidence="1" id="KW-1133">Transmembrane helix</keyword>
<evidence type="ECO:0000256" key="1">
    <source>
        <dbReference type="SAM" id="Phobius"/>
    </source>
</evidence>
<name>A0A8S1BZ40_9INSE</name>
<keyword evidence="1" id="KW-0812">Transmembrane</keyword>
<sequence length="218" mass="24716">MCSHTTADNEQKALCMQPFSRNVNYVDLNIRCEPSAGRANVSLLAEDTMNAKVFVWICLFVLSGFAAGQLSPSSVAKCGPGFYKKLFRRHDLCVIKAIQGQGAILSAYIYKCYNPKNTTQFDFRNVIRFITSGSLFKGRFSIYIFTKEDVVSKTRFLHELFTVCVCALWQELQNYHSCIPFDRCEGLFLTNFTTPLPPDFYVESNFENAAGYCHPDVI</sequence>
<feature type="transmembrane region" description="Helical" evidence="1">
    <location>
        <begin position="53"/>
        <end position="71"/>
    </location>
</feature>
<organism evidence="2 3">
    <name type="scientific">Cloeon dipterum</name>
    <dbReference type="NCBI Taxonomy" id="197152"/>
    <lineage>
        <taxon>Eukaryota</taxon>
        <taxon>Metazoa</taxon>
        <taxon>Ecdysozoa</taxon>
        <taxon>Arthropoda</taxon>
        <taxon>Hexapoda</taxon>
        <taxon>Insecta</taxon>
        <taxon>Pterygota</taxon>
        <taxon>Palaeoptera</taxon>
        <taxon>Ephemeroptera</taxon>
        <taxon>Pisciforma</taxon>
        <taxon>Baetidae</taxon>
        <taxon>Cloeon</taxon>
    </lineage>
</organism>
<gene>
    <name evidence="2" type="ORF">CLODIP_2_CD01868</name>
</gene>
<dbReference type="EMBL" id="CADEPI010000007">
    <property type="protein sequence ID" value="CAB3362040.1"/>
    <property type="molecule type" value="Genomic_DNA"/>
</dbReference>
<comment type="caution">
    <text evidence="2">The sequence shown here is derived from an EMBL/GenBank/DDBJ whole genome shotgun (WGS) entry which is preliminary data.</text>
</comment>
<keyword evidence="1" id="KW-0472">Membrane</keyword>
<keyword evidence="3" id="KW-1185">Reference proteome</keyword>
<reference evidence="2 3" key="1">
    <citation type="submission" date="2020-04" db="EMBL/GenBank/DDBJ databases">
        <authorList>
            <person name="Alioto T."/>
            <person name="Alioto T."/>
            <person name="Gomez Garrido J."/>
        </authorList>
    </citation>
    <scope>NUCLEOTIDE SEQUENCE [LARGE SCALE GENOMIC DNA]</scope>
</reference>
<proteinExistence type="predicted"/>
<evidence type="ECO:0000313" key="3">
    <source>
        <dbReference type="Proteomes" id="UP000494165"/>
    </source>
</evidence>
<evidence type="ECO:0000313" key="2">
    <source>
        <dbReference type="EMBL" id="CAB3362040.1"/>
    </source>
</evidence>
<accession>A0A8S1BZ40</accession>
<protein>
    <submittedName>
        <fullName evidence="2">Uncharacterized protein</fullName>
    </submittedName>
</protein>
<dbReference type="Proteomes" id="UP000494165">
    <property type="component" value="Unassembled WGS sequence"/>
</dbReference>